<organism evidence="2 3">
    <name type="scientific">Gonapodya prolifera (strain JEL478)</name>
    <name type="common">Monoblepharis prolifera</name>
    <dbReference type="NCBI Taxonomy" id="1344416"/>
    <lineage>
        <taxon>Eukaryota</taxon>
        <taxon>Fungi</taxon>
        <taxon>Fungi incertae sedis</taxon>
        <taxon>Chytridiomycota</taxon>
        <taxon>Chytridiomycota incertae sedis</taxon>
        <taxon>Monoblepharidomycetes</taxon>
        <taxon>Monoblepharidales</taxon>
        <taxon>Gonapodyaceae</taxon>
        <taxon>Gonapodya</taxon>
    </lineage>
</organism>
<evidence type="ECO:0000256" key="1">
    <source>
        <dbReference type="SAM" id="MobiDB-lite"/>
    </source>
</evidence>
<dbReference type="AlphaFoldDB" id="A0A139AH61"/>
<keyword evidence="3" id="KW-1185">Reference proteome</keyword>
<evidence type="ECO:0000313" key="3">
    <source>
        <dbReference type="Proteomes" id="UP000070544"/>
    </source>
</evidence>
<proteinExistence type="predicted"/>
<name>A0A139AH61_GONPJ</name>
<sequence>MNPLVVVDSESVIPSSNEAEHMQTALSPSPNAPAALPASTDDYLGLRPVLSIEGSNGNHHGSDSPDLGEIDDVNRHLNETPDVVDSGVVAERGKPHPLKQGVSTVAISAAGLVKTSSGRKRSPEEAGFDQDGEDEGGRLSLRELVPEVDPSAGDSGT</sequence>
<dbReference type="EMBL" id="KQ965759">
    <property type="protein sequence ID" value="KXS15904.1"/>
    <property type="molecule type" value="Genomic_DNA"/>
</dbReference>
<gene>
    <name evidence="2" type="ORF">M427DRAFT_32062</name>
</gene>
<accession>A0A139AH61</accession>
<dbReference type="Proteomes" id="UP000070544">
    <property type="component" value="Unassembled WGS sequence"/>
</dbReference>
<feature type="compositionally biased region" description="Basic and acidic residues" evidence="1">
    <location>
        <begin position="135"/>
        <end position="145"/>
    </location>
</feature>
<evidence type="ECO:0000313" key="2">
    <source>
        <dbReference type="EMBL" id="KXS15904.1"/>
    </source>
</evidence>
<feature type="region of interest" description="Disordered" evidence="1">
    <location>
        <begin position="1"/>
        <end position="40"/>
    </location>
</feature>
<reference evidence="2 3" key="1">
    <citation type="journal article" date="2015" name="Genome Biol. Evol.">
        <title>Phylogenomic analyses indicate that early fungi evolved digesting cell walls of algal ancestors of land plants.</title>
        <authorList>
            <person name="Chang Y."/>
            <person name="Wang S."/>
            <person name="Sekimoto S."/>
            <person name="Aerts A.L."/>
            <person name="Choi C."/>
            <person name="Clum A."/>
            <person name="LaButti K.M."/>
            <person name="Lindquist E.A."/>
            <person name="Yee Ngan C."/>
            <person name="Ohm R.A."/>
            <person name="Salamov A.A."/>
            <person name="Grigoriev I.V."/>
            <person name="Spatafora J.W."/>
            <person name="Berbee M.L."/>
        </authorList>
    </citation>
    <scope>NUCLEOTIDE SEQUENCE [LARGE SCALE GENOMIC DNA]</scope>
    <source>
        <strain evidence="2 3">JEL478</strain>
    </source>
</reference>
<feature type="region of interest" description="Disordered" evidence="1">
    <location>
        <begin position="53"/>
        <end position="157"/>
    </location>
</feature>
<feature type="compositionally biased region" description="Low complexity" evidence="1">
    <location>
        <begin position="25"/>
        <end position="39"/>
    </location>
</feature>
<protein>
    <submittedName>
        <fullName evidence="2">Uncharacterized protein</fullName>
    </submittedName>
</protein>